<gene>
    <name evidence="2" type="ORF">AWL63_18435</name>
</gene>
<dbReference type="Proteomes" id="UP000094256">
    <property type="component" value="Chromosome"/>
</dbReference>
<sequence>MLDELDAIAGGEGEDTDEVADPDEEIVVTGRRITMTPINLNLPPIIIDLPPDYDPDPGQLGITGDPCPVVRSELNEALSNLEAGSPTGALIIAAARESYVNINLMQIGVNYADDFYDDWTKTIYWDPFSALSGVNSDGVTYFAESPTMLLMHELVHWANPQLGHEGVWRLTNEIAREMNANTGTSHGTNRDNGGGSNYIVTDTDSTNWPGLGVARPGC</sequence>
<evidence type="ECO:0000313" key="2">
    <source>
        <dbReference type="EMBL" id="AOH85620.1"/>
    </source>
</evidence>
<reference evidence="2 3" key="1">
    <citation type="submission" date="2016-01" db="EMBL/GenBank/DDBJ databases">
        <title>Complete genome and mega plasmid sequence of Sphingomonas panacis DCY99 elicits systemic resistance in rice to Xanthomonas oryzae.</title>
        <authorList>
            <person name="Kim Y.J."/>
            <person name="Yang D.C."/>
            <person name="Sing P."/>
        </authorList>
    </citation>
    <scope>NUCLEOTIDE SEQUENCE [LARGE SCALE GENOMIC DNA]</scope>
    <source>
        <strain evidence="2 3">DCY99</strain>
    </source>
</reference>
<dbReference type="STRING" id="1560345.AWL63_18435"/>
<accession>A0A1B3ZDW3</accession>
<dbReference type="EMBL" id="CP014168">
    <property type="protein sequence ID" value="AOH85620.1"/>
    <property type="molecule type" value="Genomic_DNA"/>
</dbReference>
<dbReference type="KEGG" id="span:AWL63_18435"/>
<name>A0A1B3ZDW3_9SPHN</name>
<keyword evidence="3" id="KW-1185">Reference proteome</keyword>
<feature type="compositionally biased region" description="Polar residues" evidence="1">
    <location>
        <begin position="180"/>
        <end position="191"/>
    </location>
</feature>
<proteinExistence type="predicted"/>
<evidence type="ECO:0000256" key="1">
    <source>
        <dbReference type="SAM" id="MobiDB-lite"/>
    </source>
</evidence>
<evidence type="ECO:0000313" key="3">
    <source>
        <dbReference type="Proteomes" id="UP000094256"/>
    </source>
</evidence>
<feature type="region of interest" description="Disordered" evidence="1">
    <location>
        <begin position="180"/>
        <end position="201"/>
    </location>
</feature>
<organism evidence="2 3">
    <name type="scientific">Sphingomonas panacis</name>
    <dbReference type="NCBI Taxonomy" id="1560345"/>
    <lineage>
        <taxon>Bacteria</taxon>
        <taxon>Pseudomonadati</taxon>
        <taxon>Pseudomonadota</taxon>
        <taxon>Alphaproteobacteria</taxon>
        <taxon>Sphingomonadales</taxon>
        <taxon>Sphingomonadaceae</taxon>
        <taxon>Sphingomonas</taxon>
    </lineage>
</organism>
<protein>
    <submittedName>
        <fullName evidence="2">Uncharacterized protein</fullName>
    </submittedName>
</protein>
<dbReference type="AlphaFoldDB" id="A0A1B3ZDW3"/>